<dbReference type="EMBL" id="FONR01000020">
    <property type="protein sequence ID" value="SFG43329.1"/>
    <property type="molecule type" value="Genomic_DNA"/>
</dbReference>
<accession>A0A1I2RUZ1</accession>
<dbReference type="PANTHER" id="PTHR12526">
    <property type="entry name" value="GLYCOSYLTRANSFERASE"/>
    <property type="match status" value="1"/>
</dbReference>
<proteinExistence type="inferred from homology"/>
<comment type="similarity">
    <text evidence="1">Belongs to the glycosyltransferase group 1 family. Glycosyltransferase 4 subfamily.</text>
</comment>
<sequence length="334" mass="35921">MGRAADFFTPLLESQCRVVAVVPLTADRTGSDRFEASWTAKARATAAVLGRCALLLTARSPDAVYLPISQWGLPLVRDVLVITLARVTGCTPVLHLHGAQLPGRLAASGVLRRALGGAHWIVLSDTVATELRASGCRARSVTVVRNPAPAAATSGRVPARPHVLRIGWLGTRCRAKGFDLLCGAVGRLKDRGADVEFSAAGMRMDVPDTHMASVDEDLGVLAPRSASSFWSRTDVFVLPSRWVEGLPFVLLEALQAGCAVAATPSPGSGELFSRGCVERIESTAASVAAFLEHCVADLQGIRRRQQRAWEELRPLYAPQRVEESFVGFWRDTSF</sequence>
<gene>
    <name evidence="5" type="ORF">SAMN02787118_120153</name>
</gene>
<dbReference type="SUPFAM" id="SSF53756">
    <property type="entry name" value="UDP-Glycosyltransferase/glycogen phosphorylase"/>
    <property type="match status" value="1"/>
</dbReference>
<dbReference type="Pfam" id="PF13692">
    <property type="entry name" value="Glyco_trans_1_4"/>
    <property type="match status" value="1"/>
</dbReference>
<reference evidence="5 6" key="1">
    <citation type="submission" date="2016-10" db="EMBL/GenBank/DDBJ databases">
        <authorList>
            <person name="de Groot N.N."/>
        </authorList>
    </citation>
    <scope>NUCLEOTIDE SEQUENCE [LARGE SCALE GENOMIC DNA]</scope>
    <source>
        <strain evidence="5 6">OK461</strain>
    </source>
</reference>
<keyword evidence="3" id="KW-0328">Glycosyltransferase</keyword>
<dbReference type="RefSeq" id="WP_075031908.1">
    <property type="nucleotide sequence ID" value="NZ_FONR01000020.1"/>
</dbReference>
<keyword evidence="4 5" id="KW-0808">Transferase</keyword>
<name>A0A1I2RUZ1_9ACTN</name>
<dbReference type="PANTHER" id="PTHR12526:SF640">
    <property type="entry name" value="COLANIC ACID BIOSYNTHESIS GLYCOSYLTRANSFERASE WCAL-RELATED"/>
    <property type="match status" value="1"/>
</dbReference>
<evidence type="ECO:0000313" key="5">
    <source>
        <dbReference type="EMBL" id="SFG43329.1"/>
    </source>
</evidence>
<dbReference type="CDD" id="cd03801">
    <property type="entry name" value="GT4_PimA-like"/>
    <property type="match status" value="1"/>
</dbReference>
<evidence type="ECO:0000313" key="6">
    <source>
        <dbReference type="Proteomes" id="UP000181942"/>
    </source>
</evidence>
<evidence type="ECO:0000256" key="1">
    <source>
        <dbReference type="ARBA" id="ARBA00009481"/>
    </source>
</evidence>
<evidence type="ECO:0000256" key="4">
    <source>
        <dbReference type="ARBA" id="ARBA00022679"/>
    </source>
</evidence>
<dbReference type="GO" id="GO:0016757">
    <property type="term" value="F:glycosyltransferase activity"/>
    <property type="evidence" value="ECO:0007669"/>
    <property type="project" value="UniProtKB-KW"/>
</dbReference>
<protein>
    <recommendedName>
        <fullName evidence="2">D-inositol 3-phosphate glycosyltransferase</fullName>
    </recommendedName>
</protein>
<dbReference type="Proteomes" id="UP000181942">
    <property type="component" value="Unassembled WGS sequence"/>
</dbReference>
<organism evidence="5 6">
    <name type="scientific">Streptomyces mirabilis</name>
    <dbReference type="NCBI Taxonomy" id="68239"/>
    <lineage>
        <taxon>Bacteria</taxon>
        <taxon>Bacillati</taxon>
        <taxon>Actinomycetota</taxon>
        <taxon>Actinomycetes</taxon>
        <taxon>Kitasatosporales</taxon>
        <taxon>Streptomycetaceae</taxon>
        <taxon>Streptomyces</taxon>
    </lineage>
</organism>
<dbReference type="Gene3D" id="3.40.50.2000">
    <property type="entry name" value="Glycogen Phosphorylase B"/>
    <property type="match status" value="1"/>
</dbReference>
<dbReference type="AlphaFoldDB" id="A0A1I2RUZ1"/>
<evidence type="ECO:0000256" key="2">
    <source>
        <dbReference type="ARBA" id="ARBA00021292"/>
    </source>
</evidence>
<evidence type="ECO:0000256" key="3">
    <source>
        <dbReference type="ARBA" id="ARBA00022676"/>
    </source>
</evidence>